<dbReference type="Gene3D" id="3.30.1370.50">
    <property type="entry name" value="R3H-like domain"/>
    <property type="match status" value="1"/>
</dbReference>
<dbReference type="GeneID" id="19331913"/>
<dbReference type="VEuPathDB" id="FungiDB:MYCFIDRAFT_157685"/>
<dbReference type="GO" id="GO:0003676">
    <property type="term" value="F:nucleic acid binding"/>
    <property type="evidence" value="ECO:0007669"/>
    <property type="project" value="InterPro"/>
</dbReference>
<dbReference type="SUPFAM" id="SSF82708">
    <property type="entry name" value="R3H domain"/>
    <property type="match status" value="1"/>
</dbReference>
<dbReference type="eggNOG" id="KOG0154">
    <property type="taxonomic scope" value="Eukaryota"/>
</dbReference>
<gene>
    <name evidence="2" type="ORF">MYCFIDRAFT_157685</name>
</gene>
<dbReference type="RefSeq" id="XP_007931426.1">
    <property type="nucleotide sequence ID" value="XM_007933235.1"/>
</dbReference>
<protein>
    <recommendedName>
        <fullName evidence="1">G-patch domain-containing protein</fullName>
    </recommendedName>
</protein>
<dbReference type="AlphaFoldDB" id="M3AKC7"/>
<sequence length="165" mass="17803">MNNVHNEIRDFLQGDFQERAFPPMDKANRKALHEICTALNLSSKSKGTGKKRFPIIYKTSLTTEYDETMFFKITSASSRGFLSNHSKAGKFAKKTRGGGRFDKAAVSVRNGEIVGAGAAEISHTGFGAKLMGKMGWSKGMGLGKDGEGMKVPVEQVIRLGTAGLG</sequence>
<keyword evidence="3" id="KW-1185">Reference proteome</keyword>
<evidence type="ECO:0000259" key="1">
    <source>
        <dbReference type="PROSITE" id="PS50174"/>
    </source>
</evidence>
<dbReference type="Proteomes" id="UP000016932">
    <property type="component" value="Unassembled WGS sequence"/>
</dbReference>
<dbReference type="STRING" id="383855.M3AKC7"/>
<evidence type="ECO:0000313" key="2">
    <source>
        <dbReference type="EMBL" id="EME77618.1"/>
    </source>
</evidence>
<dbReference type="Pfam" id="PF01585">
    <property type="entry name" value="G-patch"/>
    <property type="match status" value="1"/>
</dbReference>
<dbReference type="InterPro" id="IPR051189">
    <property type="entry name" value="Splicing_assoc_domain"/>
</dbReference>
<proteinExistence type="predicted"/>
<dbReference type="PROSITE" id="PS50174">
    <property type="entry name" value="G_PATCH"/>
    <property type="match status" value="1"/>
</dbReference>
<dbReference type="PANTHER" id="PTHR14195">
    <property type="entry name" value="G PATCH DOMAIN CONTAINING PROTEIN 2"/>
    <property type="match status" value="1"/>
</dbReference>
<feature type="domain" description="G-patch" evidence="1">
    <location>
        <begin position="123"/>
        <end position="165"/>
    </location>
</feature>
<dbReference type="EMBL" id="KB446564">
    <property type="protein sequence ID" value="EME77618.1"/>
    <property type="molecule type" value="Genomic_DNA"/>
</dbReference>
<dbReference type="KEGG" id="pfj:MYCFIDRAFT_157685"/>
<dbReference type="InterPro" id="IPR036867">
    <property type="entry name" value="R3H_dom_sf"/>
</dbReference>
<dbReference type="HOGENOM" id="CLU_100286_0_0_1"/>
<dbReference type="Pfam" id="PF01424">
    <property type="entry name" value="R3H"/>
    <property type="match status" value="1"/>
</dbReference>
<name>M3AKC7_PSEFD</name>
<dbReference type="OrthoDB" id="21470at2759"/>
<organism evidence="2 3">
    <name type="scientific">Pseudocercospora fijiensis (strain CIRAD86)</name>
    <name type="common">Black leaf streak disease fungus</name>
    <name type="synonym">Mycosphaerella fijiensis</name>
    <dbReference type="NCBI Taxonomy" id="383855"/>
    <lineage>
        <taxon>Eukaryota</taxon>
        <taxon>Fungi</taxon>
        <taxon>Dikarya</taxon>
        <taxon>Ascomycota</taxon>
        <taxon>Pezizomycotina</taxon>
        <taxon>Dothideomycetes</taxon>
        <taxon>Dothideomycetidae</taxon>
        <taxon>Mycosphaerellales</taxon>
        <taxon>Mycosphaerellaceae</taxon>
        <taxon>Pseudocercospora</taxon>
    </lineage>
</organism>
<dbReference type="InterPro" id="IPR001374">
    <property type="entry name" value="R3H_dom"/>
</dbReference>
<accession>M3AKC7</accession>
<reference evidence="2 3" key="1">
    <citation type="journal article" date="2012" name="PLoS Pathog.">
        <title>Diverse lifestyles and strategies of plant pathogenesis encoded in the genomes of eighteen Dothideomycetes fungi.</title>
        <authorList>
            <person name="Ohm R.A."/>
            <person name="Feau N."/>
            <person name="Henrissat B."/>
            <person name="Schoch C.L."/>
            <person name="Horwitz B.A."/>
            <person name="Barry K.W."/>
            <person name="Condon B.J."/>
            <person name="Copeland A.C."/>
            <person name="Dhillon B."/>
            <person name="Glaser F."/>
            <person name="Hesse C.N."/>
            <person name="Kosti I."/>
            <person name="LaButti K."/>
            <person name="Lindquist E.A."/>
            <person name="Lucas S."/>
            <person name="Salamov A.A."/>
            <person name="Bradshaw R.E."/>
            <person name="Ciuffetti L."/>
            <person name="Hamelin R.C."/>
            <person name="Kema G.H.J."/>
            <person name="Lawrence C."/>
            <person name="Scott J.A."/>
            <person name="Spatafora J.W."/>
            <person name="Turgeon B.G."/>
            <person name="de Wit P.J.G.M."/>
            <person name="Zhong S."/>
            <person name="Goodwin S.B."/>
            <person name="Grigoriev I.V."/>
        </authorList>
    </citation>
    <scope>NUCLEOTIDE SEQUENCE [LARGE SCALE GENOMIC DNA]</scope>
    <source>
        <strain evidence="2 3">CIRAD86</strain>
    </source>
</reference>
<dbReference type="SMART" id="SM00443">
    <property type="entry name" value="G_patch"/>
    <property type="match status" value="1"/>
</dbReference>
<evidence type="ECO:0000313" key="3">
    <source>
        <dbReference type="Proteomes" id="UP000016932"/>
    </source>
</evidence>
<dbReference type="InterPro" id="IPR000467">
    <property type="entry name" value="G_patch_dom"/>
</dbReference>